<feature type="domain" description="Poly(A) RNA polymerase mitochondrial-like central palm" evidence="1">
    <location>
        <begin position="50"/>
        <end position="193"/>
    </location>
</feature>
<dbReference type="Gene3D" id="1.10.1410.10">
    <property type="match status" value="1"/>
</dbReference>
<dbReference type="GO" id="GO:0031123">
    <property type="term" value="P:RNA 3'-end processing"/>
    <property type="evidence" value="ECO:0007669"/>
    <property type="project" value="TreeGrafter"/>
</dbReference>
<dbReference type="InterPro" id="IPR054708">
    <property type="entry name" value="MTPAP-like_central"/>
</dbReference>
<dbReference type="CDD" id="cd05402">
    <property type="entry name" value="NT_PAP_TUTase"/>
    <property type="match status" value="1"/>
</dbReference>
<name>A0A0D8Y4Y0_DICVI</name>
<dbReference type="SUPFAM" id="SSF81301">
    <property type="entry name" value="Nucleotidyltransferase"/>
    <property type="match status" value="1"/>
</dbReference>
<dbReference type="GO" id="GO:0050265">
    <property type="term" value="F:RNA uridylyltransferase activity"/>
    <property type="evidence" value="ECO:0007669"/>
    <property type="project" value="TreeGrafter"/>
</dbReference>
<evidence type="ECO:0000259" key="1">
    <source>
        <dbReference type="Pfam" id="PF22600"/>
    </source>
</evidence>
<gene>
    <name evidence="2" type="ORF">DICVIV_04241</name>
</gene>
<proteinExistence type="predicted"/>
<sequence>MSEEESDTAKLLKQYEYYIVEPNIQAIKQYRKQYSGLFENPTYASKLCELSREIHQYFYTYIENDEDYQTKMNSMEKVRKIIMKYRSWRFELFPSGSTVTGLATKGSDLDLILWCPDAQTIFYDEETAVFNILRLVRHFLLIDVEIRDELDNVCYVEAKVPILKIKFQGGLSIDLSCCVAMFISGVLNSYLIRGFTLWDAKVAPLCVLIKEWARCHGIKNSTNGGFNSYALVLLIIHFLQCVANPPILPNLPKLFPKMYGLEVDSKFLLSEILSSNKKPIPYDRGGKLCFSYLR</sequence>
<dbReference type="PANTHER" id="PTHR12271:SF128">
    <property type="entry name" value="PAP-ASSOCIATED DOMAIN-CONTAINING PROTEIN"/>
    <property type="match status" value="1"/>
</dbReference>
<dbReference type="Gene3D" id="3.30.460.10">
    <property type="entry name" value="Beta Polymerase, domain 2"/>
    <property type="match status" value="1"/>
</dbReference>
<keyword evidence="2" id="KW-0808">Transferase</keyword>
<dbReference type="PANTHER" id="PTHR12271">
    <property type="entry name" value="POLY A POLYMERASE CID PAP -RELATED"/>
    <property type="match status" value="1"/>
</dbReference>
<dbReference type="Proteomes" id="UP000053766">
    <property type="component" value="Unassembled WGS sequence"/>
</dbReference>
<evidence type="ECO:0000313" key="3">
    <source>
        <dbReference type="Proteomes" id="UP000053766"/>
    </source>
</evidence>
<dbReference type="STRING" id="29172.A0A0D8Y4Y0"/>
<organism evidence="2 3">
    <name type="scientific">Dictyocaulus viviparus</name>
    <name type="common">Bovine lungworm</name>
    <dbReference type="NCBI Taxonomy" id="29172"/>
    <lineage>
        <taxon>Eukaryota</taxon>
        <taxon>Metazoa</taxon>
        <taxon>Ecdysozoa</taxon>
        <taxon>Nematoda</taxon>
        <taxon>Chromadorea</taxon>
        <taxon>Rhabditida</taxon>
        <taxon>Rhabditina</taxon>
        <taxon>Rhabditomorpha</taxon>
        <taxon>Strongyloidea</taxon>
        <taxon>Metastrongylidae</taxon>
        <taxon>Dictyocaulus</taxon>
    </lineage>
</organism>
<keyword evidence="3" id="KW-1185">Reference proteome</keyword>
<reference evidence="3" key="2">
    <citation type="journal article" date="2016" name="Sci. Rep.">
        <title>Dictyocaulus viviparus genome, variome and transcriptome elucidate lungworm biology and support future intervention.</title>
        <authorList>
            <person name="McNulty S.N."/>
            <person name="Strube C."/>
            <person name="Rosa B.A."/>
            <person name="Martin J.C."/>
            <person name="Tyagi R."/>
            <person name="Choi Y.J."/>
            <person name="Wang Q."/>
            <person name="Hallsworth Pepin K."/>
            <person name="Zhang X."/>
            <person name="Ozersky P."/>
            <person name="Wilson R.K."/>
            <person name="Sternberg P.W."/>
            <person name="Gasser R.B."/>
            <person name="Mitreva M."/>
        </authorList>
    </citation>
    <scope>NUCLEOTIDE SEQUENCE [LARGE SCALE GENOMIC DNA]</scope>
    <source>
        <strain evidence="3">HannoverDv2000</strain>
    </source>
</reference>
<reference evidence="2 3" key="1">
    <citation type="submission" date="2013-11" db="EMBL/GenBank/DDBJ databases">
        <title>Draft genome of the bovine lungworm Dictyocaulus viviparus.</title>
        <authorList>
            <person name="Mitreva M."/>
        </authorList>
    </citation>
    <scope>NUCLEOTIDE SEQUENCE [LARGE SCALE GENOMIC DNA]</scope>
    <source>
        <strain evidence="2 3">HannoverDv2000</strain>
    </source>
</reference>
<protein>
    <submittedName>
        <fullName evidence="2">Nucleotidyltransferase domain protein</fullName>
    </submittedName>
</protein>
<dbReference type="AlphaFoldDB" id="A0A0D8Y4Y0"/>
<accession>A0A0D8Y4Y0</accession>
<dbReference type="EMBL" id="KN716228">
    <property type="protein sequence ID" value="KJH49631.1"/>
    <property type="molecule type" value="Genomic_DNA"/>
</dbReference>
<dbReference type="InterPro" id="IPR043519">
    <property type="entry name" value="NT_sf"/>
</dbReference>
<evidence type="ECO:0000313" key="2">
    <source>
        <dbReference type="EMBL" id="KJH49631.1"/>
    </source>
</evidence>
<dbReference type="OrthoDB" id="2274644at2759"/>
<dbReference type="Pfam" id="PF22600">
    <property type="entry name" value="MTPAP-like_central"/>
    <property type="match status" value="1"/>
</dbReference>
<dbReference type="SUPFAM" id="SSF81631">
    <property type="entry name" value="PAP/OAS1 substrate-binding domain"/>
    <property type="match status" value="1"/>
</dbReference>